<keyword evidence="4" id="KW-1185">Reference proteome</keyword>
<dbReference type="EMBL" id="JAPWTK010000024">
    <property type="protein sequence ID" value="KAJ8957198.1"/>
    <property type="molecule type" value="Genomic_DNA"/>
</dbReference>
<evidence type="ECO:0000259" key="2">
    <source>
        <dbReference type="Pfam" id="PF18701"/>
    </source>
</evidence>
<evidence type="ECO:0000313" key="3">
    <source>
        <dbReference type="EMBL" id="KAJ8957198.1"/>
    </source>
</evidence>
<dbReference type="InterPro" id="IPR040676">
    <property type="entry name" value="DUF5641"/>
</dbReference>
<feature type="compositionally biased region" description="Acidic residues" evidence="1">
    <location>
        <begin position="165"/>
        <end position="178"/>
    </location>
</feature>
<accession>A0AAV8YZB9</accession>
<gene>
    <name evidence="3" type="ORF">NQ318_007760</name>
</gene>
<reference evidence="3" key="1">
    <citation type="journal article" date="2023" name="Insect Mol. Biol.">
        <title>Genome sequencing provides insights into the evolution of gene families encoding plant cell wall-degrading enzymes in longhorned beetles.</title>
        <authorList>
            <person name="Shin N.R."/>
            <person name="Okamura Y."/>
            <person name="Kirsch R."/>
            <person name="Pauchet Y."/>
        </authorList>
    </citation>
    <scope>NUCLEOTIDE SEQUENCE</scope>
    <source>
        <strain evidence="3">AMC_N1</strain>
    </source>
</reference>
<organism evidence="3 4">
    <name type="scientific">Aromia moschata</name>
    <dbReference type="NCBI Taxonomy" id="1265417"/>
    <lineage>
        <taxon>Eukaryota</taxon>
        <taxon>Metazoa</taxon>
        <taxon>Ecdysozoa</taxon>
        <taxon>Arthropoda</taxon>
        <taxon>Hexapoda</taxon>
        <taxon>Insecta</taxon>
        <taxon>Pterygota</taxon>
        <taxon>Neoptera</taxon>
        <taxon>Endopterygota</taxon>
        <taxon>Coleoptera</taxon>
        <taxon>Polyphaga</taxon>
        <taxon>Cucujiformia</taxon>
        <taxon>Chrysomeloidea</taxon>
        <taxon>Cerambycidae</taxon>
        <taxon>Cerambycinae</taxon>
        <taxon>Callichromatini</taxon>
        <taxon>Aromia</taxon>
    </lineage>
</organism>
<dbReference type="AlphaFoldDB" id="A0AAV8YZB9"/>
<dbReference type="Proteomes" id="UP001162162">
    <property type="component" value="Unassembled WGS sequence"/>
</dbReference>
<dbReference type="Pfam" id="PF18701">
    <property type="entry name" value="DUF5641"/>
    <property type="match status" value="1"/>
</dbReference>
<feature type="domain" description="DUF5641" evidence="2">
    <location>
        <begin position="102"/>
        <end position="135"/>
    </location>
</feature>
<dbReference type="PANTHER" id="PTHR47331">
    <property type="entry name" value="PHD-TYPE DOMAIN-CONTAINING PROTEIN"/>
    <property type="match status" value="1"/>
</dbReference>
<evidence type="ECO:0000256" key="1">
    <source>
        <dbReference type="SAM" id="MobiDB-lite"/>
    </source>
</evidence>
<evidence type="ECO:0000313" key="4">
    <source>
        <dbReference type="Proteomes" id="UP001162162"/>
    </source>
</evidence>
<comment type="caution">
    <text evidence="3">The sequence shown here is derived from an EMBL/GenBank/DDBJ whole genome shotgun (WGS) entry which is preliminary data.</text>
</comment>
<feature type="region of interest" description="Disordered" evidence="1">
    <location>
        <begin position="165"/>
        <end position="185"/>
    </location>
</feature>
<protein>
    <recommendedName>
        <fullName evidence="2">DUF5641 domain-containing protein</fullName>
    </recommendedName>
</protein>
<proteinExistence type="predicted"/>
<name>A0AAV8YZB9_9CUCU</name>
<sequence length="208" mass="22882">MVGRVLGAFNRGNETIAPESIKSCEFGLRGLLTLVCECEAVVNARPLTYLSEDPSDLVALIPSMFLTDQAEFGLPDYDTVDNVSLCRKYLGQLKLLCDKKLGRSIGIDDLVLVGDDNHNRLNWPLGRVIEVLPGHLLRPVQKLYPLECFTAPEFGYEKKIYTEGVPEEADPDPNDVADGDSAGSVCAKRSEIKVTRAGRAIKVPSRYL</sequence>
<dbReference type="PANTHER" id="PTHR47331:SF1">
    <property type="entry name" value="GAG-LIKE PROTEIN"/>
    <property type="match status" value="1"/>
</dbReference>